<dbReference type="CDD" id="cd01347">
    <property type="entry name" value="ligand_gated_channel"/>
    <property type="match status" value="1"/>
</dbReference>
<comment type="caution">
    <text evidence="17">The sequence shown here is derived from an EMBL/GenBank/DDBJ whole genome shotgun (WGS) entry which is preliminary data.</text>
</comment>
<comment type="similarity">
    <text evidence="2 12 13">Belongs to the TonB-dependent receptor family.</text>
</comment>
<dbReference type="Gene3D" id="2.170.130.10">
    <property type="entry name" value="TonB-dependent receptor, plug domain"/>
    <property type="match status" value="1"/>
</dbReference>
<evidence type="ECO:0000256" key="10">
    <source>
        <dbReference type="ARBA" id="ARBA00023170"/>
    </source>
</evidence>
<keyword evidence="5 12" id="KW-0812">Transmembrane</keyword>
<keyword evidence="8 13" id="KW-0798">TonB box</keyword>
<sequence length="651" mass="69023">MNTPLPLPLPLPFGVSALAAACLAGLAASHAAHAADVETLPRTVVSATRHAVPLADAPAAITVVDAETVAERGTDNLLQALRVEPGVTAFGRPTGGRKALSLRGMDPRHTLVLVDGQRIAASDGLVGSSDFQLDWTGAVDIARVEVVRGPMSVLYGAEALGGVINVISEPLTGELQARAFVEGRSGQHGGDGHRLGAALRGNFGPALNFGLSLSDARRESTPTVADARITAVEGRQPREAALKLDWKAATGQTVALDSRHTDEQRWLDARERSGLKRYHQSLHHLVRDHHAVQWDGDWGEGRQTLLRAYENRLAVSNVKTNGVASLRPNTLTDRVLEGQASQPVGATQLLTTGFELRDEQLDNAGLPGGHAGATHAGVYVQDEARLSPTLSLTAGARADHASRFGTEVSPRIYAVWKPAAGWVLKGGVGHGFKAPTLKQINPDYKEDEGPNTYVGQAGLKPETNDSAEATLAWDTAAAGASLTAYRNRIRHLILPVLLSGTPASGTYQFRNIDAAVLQGLEGAAGCRFGSWTVQAQAGLLSAHDGHGVWLEKRARRTWGVRADWALGPWRAGGDVTTQSGLRLASTVAGQPPQGVPTLTMLNLHASVALGHGLTLRAGVDNATNLRLTVKSPLFSWEELPRNVRVALEGRW</sequence>
<accession>A0ABW7H488</accession>
<feature type="chain" id="PRO_5047424266" evidence="14">
    <location>
        <begin position="35"/>
        <end position="651"/>
    </location>
</feature>
<dbReference type="InterPro" id="IPR000531">
    <property type="entry name" value="Beta-barrel_TonB"/>
</dbReference>
<keyword evidence="7" id="KW-0406">Ion transport</keyword>
<dbReference type="PANTHER" id="PTHR30069">
    <property type="entry name" value="TONB-DEPENDENT OUTER MEMBRANE RECEPTOR"/>
    <property type="match status" value="1"/>
</dbReference>
<evidence type="ECO:0000256" key="3">
    <source>
        <dbReference type="ARBA" id="ARBA00022448"/>
    </source>
</evidence>
<organism evidence="17 18">
    <name type="scientific">Pelomonas baiyunensis</name>
    <dbReference type="NCBI Taxonomy" id="3299026"/>
    <lineage>
        <taxon>Bacteria</taxon>
        <taxon>Pseudomonadati</taxon>
        <taxon>Pseudomonadota</taxon>
        <taxon>Betaproteobacteria</taxon>
        <taxon>Burkholderiales</taxon>
        <taxon>Sphaerotilaceae</taxon>
        <taxon>Roseateles</taxon>
    </lineage>
</organism>
<evidence type="ECO:0000256" key="4">
    <source>
        <dbReference type="ARBA" id="ARBA00022452"/>
    </source>
</evidence>
<evidence type="ECO:0000256" key="6">
    <source>
        <dbReference type="ARBA" id="ARBA00022729"/>
    </source>
</evidence>
<keyword evidence="18" id="KW-1185">Reference proteome</keyword>
<comment type="subcellular location">
    <subcellularLocation>
        <location evidence="1 12">Cell outer membrane</location>
        <topology evidence="1 12">Multi-pass membrane protein</topology>
    </subcellularLocation>
</comment>
<keyword evidence="10 17" id="KW-0675">Receptor</keyword>
<evidence type="ECO:0000313" key="18">
    <source>
        <dbReference type="Proteomes" id="UP001606303"/>
    </source>
</evidence>
<dbReference type="InterPro" id="IPR012910">
    <property type="entry name" value="Plug_dom"/>
</dbReference>
<gene>
    <name evidence="17" type="ORF">ACG01O_20705</name>
</gene>
<name>A0ABW7H488_9BURK</name>
<dbReference type="Gene3D" id="2.40.170.20">
    <property type="entry name" value="TonB-dependent receptor, beta-barrel domain"/>
    <property type="match status" value="1"/>
</dbReference>
<evidence type="ECO:0000256" key="8">
    <source>
        <dbReference type="ARBA" id="ARBA00023077"/>
    </source>
</evidence>
<dbReference type="EMBL" id="JBIGIB010000007">
    <property type="protein sequence ID" value="MFG6469057.1"/>
    <property type="molecule type" value="Genomic_DNA"/>
</dbReference>
<keyword evidence="4 12" id="KW-1134">Transmembrane beta strand</keyword>
<evidence type="ECO:0000256" key="5">
    <source>
        <dbReference type="ARBA" id="ARBA00022692"/>
    </source>
</evidence>
<evidence type="ECO:0000256" key="7">
    <source>
        <dbReference type="ARBA" id="ARBA00023065"/>
    </source>
</evidence>
<feature type="signal peptide" evidence="14">
    <location>
        <begin position="1"/>
        <end position="34"/>
    </location>
</feature>
<dbReference type="Pfam" id="PF00593">
    <property type="entry name" value="TonB_dep_Rec_b-barrel"/>
    <property type="match status" value="1"/>
</dbReference>
<feature type="domain" description="TonB-dependent receptor-like beta-barrel" evidence="15">
    <location>
        <begin position="250"/>
        <end position="621"/>
    </location>
</feature>
<keyword evidence="6 14" id="KW-0732">Signal</keyword>
<evidence type="ECO:0000256" key="1">
    <source>
        <dbReference type="ARBA" id="ARBA00004571"/>
    </source>
</evidence>
<evidence type="ECO:0000256" key="14">
    <source>
        <dbReference type="SAM" id="SignalP"/>
    </source>
</evidence>
<dbReference type="PROSITE" id="PS52016">
    <property type="entry name" value="TONB_DEPENDENT_REC_3"/>
    <property type="match status" value="1"/>
</dbReference>
<evidence type="ECO:0000256" key="2">
    <source>
        <dbReference type="ARBA" id="ARBA00009810"/>
    </source>
</evidence>
<protein>
    <submittedName>
        <fullName evidence="17">TonB-dependent receptor plug domain-containing protein</fullName>
    </submittedName>
</protein>
<dbReference type="InterPro" id="IPR037066">
    <property type="entry name" value="Plug_dom_sf"/>
</dbReference>
<evidence type="ECO:0000313" key="17">
    <source>
        <dbReference type="EMBL" id="MFG6469057.1"/>
    </source>
</evidence>
<keyword evidence="3 12" id="KW-0813">Transport</keyword>
<dbReference type="PANTHER" id="PTHR30069:SF53">
    <property type="entry name" value="COLICIN I RECEPTOR-RELATED"/>
    <property type="match status" value="1"/>
</dbReference>
<dbReference type="InterPro" id="IPR039426">
    <property type="entry name" value="TonB-dep_rcpt-like"/>
</dbReference>
<evidence type="ECO:0000256" key="11">
    <source>
        <dbReference type="ARBA" id="ARBA00023237"/>
    </source>
</evidence>
<keyword evidence="9 12" id="KW-0472">Membrane</keyword>
<evidence type="ECO:0000256" key="13">
    <source>
        <dbReference type="RuleBase" id="RU003357"/>
    </source>
</evidence>
<dbReference type="InterPro" id="IPR036942">
    <property type="entry name" value="Beta-barrel_TonB_sf"/>
</dbReference>
<dbReference type="RefSeq" id="WP_394387332.1">
    <property type="nucleotide sequence ID" value="NZ_JBIGIB010000007.1"/>
</dbReference>
<evidence type="ECO:0000256" key="9">
    <source>
        <dbReference type="ARBA" id="ARBA00023136"/>
    </source>
</evidence>
<dbReference type="Proteomes" id="UP001606303">
    <property type="component" value="Unassembled WGS sequence"/>
</dbReference>
<feature type="domain" description="TonB-dependent receptor plug" evidence="16">
    <location>
        <begin position="54"/>
        <end position="163"/>
    </location>
</feature>
<dbReference type="SUPFAM" id="SSF56935">
    <property type="entry name" value="Porins"/>
    <property type="match status" value="1"/>
</dbReference>
<evidence type="ECO:0000256" key="12">
    <source>
        <dbReference type="PROSITE-ProRule" id="PRU01360"/>
    </source>
</evidence>
<keyword evidence="11 12" id="KW-0998">Cell outer membrane</keyword>
<evidence type="ECO:0000259" key="15">
    <source>
        <dbReference type="Pfam" id="PF00593"/>
    </source>
</evidence>
<dbReference type="Pfam" id="PF07715">
    <property type="entry name" value="Plug"/>
    <property type="match status" value="1"/>
</dbReference>
<reference evidence="17 18" key="1">
    <citation type="submission" date="2024-08" db="EMBL/GenBank/DDBJ databases">
        <authorList>
            <person name="Lu H."/>
        </authorList>
    </citation>
    <scope>NUCLEOTIDE SEQUENCE [LARGE SCALE GENOMIC DNA]</scope>
    <source>
        <strain evidence="17 18">BYS87W</strain>
    </source>
</reference>
<proteinExistence type="inferred from homology"/>
<evidence type="ECO:0000259" key="16">
    <source>
        <dbReference type="Pfam" id="PF07715"/>
    </source>
</evidence>